<sequence length="66" mass="7700">MKKYEYKVIKTTQEGFWNPQVNEIDLTSKLNNLGQEGWEMVSAVETNSHQGSTKEIVLFFKREATF</sequence>
<accession>A0AAE3KUS3</accession>
<evidence type="ECO:0000313" key="2">
    <source>
        <dbReference type="Proteomes" id="UP001204144"/>
    </source>
</evidence>
<dbReference type="Pfam" id="PF13783">
    <property type="entry name" value="DUF4177"/>
    <property type="match status" value="1"/>
</dbReference>
<proteinExistence type="predicted"/>
<comment type="caution">
    <text evidence="1">The sequence shown here is derived from an EMBL/GenBank/DDBJ whole genome shotgun (WGS) entry which is preliminary data.</text>
</comment>
<dbReference type="EMBL" id="RJUF01000194">
    <property type="protein sequence ID" value="MCP9765892.1"/>
    <property type="molecule type" value="Genomic_DNA"/>
</dbReference>
<reference evidence="1 2" key="1">
    <citation type="submission" date="2018-11" db="EMBL/GenBank/DDBJ databases">
        <title>Novel bacteria species description.</title>
        <authorList>
            <person name="Han J.-H."/>
        </authorList>
    </citation>
    <scope>NUCLEOTIDE SEQUENCE [LARGE SCALE GENOMIC DNA]</scope>
    <source>
        <strain evidence="1 2">KCTC23259</strain>
    </source>
</reference>
<protein>
    <submittedName>
        <fullName evidence="1">DUF4177 domain-containing protein</fullName>
    </submittedName>
</protein>
<dbReference type="RefSeq" id="WP_255039596.1">
    <property type="nucleotide sequence ID" value="NZ_RJUF01000194.1"/>
</dbReference>
<keyword evidence="2" id="KW-1185">Reference proteome</keyword>
<gene>
    <name evidence="1" type="ORF">EGI31_23395</name>
</gene>
<evidence type="ECO:0000313" key="1">
    <source>
        <dbReference type="EMBL" id="MCP9765892.1"/>
    </source>
</evidence>
<dbReference type="InterPro" id="IPR025234">
    <property type="entry name" value="YjzH-like"/>
</dbReference>
<name>A0AAE3KUS3_9BACT</name>
<dbReference type="AlphaFoldDB" id="A0AAE3KUS3"/>
<organism evidence="1 2">
    <name type="scientific">Lacihabitans soyangensis</name>
    <dbReference type="NCBI Taxonomy" id="869394"/>
    <lineage>
        <taxon>Bacteria</taxon>
        <taxon>Pseudomonadati</taxon>
        <taxon>Bacteroidota</taxon>
        <taxon>Cytophagia</taxon>
        <taxon>Cytophagales</taxon>
        <taxon>Leadbetterellaceae</taxon>
        <taxon>Lacihabitans</taxon>
    </lineage>
</organism>
<dbReference type="Proteomes" id="UP001204144">
    <property type="component" value="Unassembled WGS sequence"/>
</dbReference>